<feature type="transmembrane region" description="Helical" evidence="1">
    <location>
        <begin position="7"/>
        <end position="27"/>
    </location>
</feature>
<feature type="transmembrane region" description="Helical" evidence="1">
    <location>
        <begin position="70"/>
        <end position="92"/>
    </location>
</feature>
<dbReference type="InterPro" id="IPR000504">
    <property type="entry name" value="RRM_dom"/>
</dbReference>
<feature type="domain" description="RRM" evidence="2">
    <location>
        <begin position="326"/>
        <end position="410"/>
    </location>
</feature>
<keyword evidence="4" id="KW-1185">Reference proteome</keyword>
<protein>
    <recommendedName>
        <fullName evidence="2">RRM domain-containing protein</fullName>
    </recommendedName>
</protein>
<gene>
    <name evidence="3" type="ORF">OW729_08705</name>
</gene>
<organism evidence="3 4">
    <name type="scientific">Clostridium brassicae</name>
    <dbReference type="NCBI Taxonomy" id="2999072"/>
    <lineage>
        <taxon>Bacteria</taxon>
        <taxon>Bacillati</taxon>
        <taxon>Bacillota</taxon>
        <taxon>Clostridia</taxon>
        <taxon>Eubacteriales</taxon>
        <taxon>Clostridiaceae</taxon>
        <taxon>Clostridium</taxon>
    </lineage>
</organism>
<keyword evidence="1" id="KW-0812">Transmembrane</keyword>
<dbReference type="PROSITE" id="PS50102">
    <property type="entry name" value="RRM"/>
    <property type="match status" value="1"/>
</dbReference>
<keyword evidence="1" id="KW-1133">Transmembrane helix</keyword>
<dbReference type="Proteomes" id="UP001144612">
    <property type="component" value="Unassembled WGS sequence"/>
</dbReference>
<comment type="caution">
    <text evidence="3">The sequence shown here is derived from an EMBL/GenBank/DDBJ whole genome shotgun (WGS) entry which is preliminary data.</text>
</comment>
<proteinExistence type="predicted"/>
<feature type="transmembrane region" description="Helical" evidence="1">
    <location>
        <begin position="39"/>
        <end position="58"/>
    </location>
</feature>
<reference evidence="3" key="1">
    <citation type="submission" date="2022-12" db="EMBL/GenBank/DDBJ databases">
        <title>Clostridium sp. nov., isolated from industrial wastewater.</title>
        <authorList>
            <person name="Jiayan W."/>
        </authorList>
    </citation>
    <scope>NUCLEOTIDE SEQUENCE</scope>
    <source>
        <strain evidence="3">ZC22-4</strain>
    </source>
</reference>
<name>A0ABT4DAJ6_9CLOT</name>
<evidence type="ECO:0000259" key="2">
    <source>
        <dbReference type="PROSITE" id="PS50102"/>
    </source>
</evidence>
<evidence type="ECO:0000313" key="3">
    <source>
        <dbReference type="EMBL" id="MCY6958683.1"/>
    </source>
</evidence>
<accession>A0ABT4DAJ6</accession>
<sequence>MRQWRVGSITLGVTLILIGITCILGNIYDLTLVGKIIKWWPVILIIFGIEILVSNTLSEKNLGKLKFDGLSGFLILIILGISGVLFIGSHIFNFNKEGINIRGFNNINYKFESKFTKQQVIDPKTAKKLIISSDLANINLEKSSKQVIEVNSDIRILNNDEKEAKKIADSIIKVSQGEDIRIDTQKDFKNNSNYSVSRLNINIKIPEKIYSEVTNEYGSISAKNIGNGIKVKNSNGNINLNSISGDVICENTYGKIEVDIIKGKVEIKNKNGSIKVKNIEKDLGVENEYGTINVEDVNGNVITKNSNGNIRIINVGGNVKAQDQYGLIYLKNIKKNVEVENKNAKIDVQDIFGDFKCENDYGNIKAVNILGKVDINSGNGSVEFKNSNIVNKDLKIINEGGSVKMTFAKEQKGHFILESTYGRIHSRNLDLNPNKTEEVESVDKVLGNDSVKIKVTNKNGSINIYN</sequence>
<dbReference type="RefSeq" id="WP_268061099.1">
    <property type="nucleotide sequence ID" value="NZ_JAPQFJ010000007.1"/>
</dbReference>
<dbReference type="EMBL" id="JAPQFJ010000007">
    <property type="protein sequence ID" value="MCY6958683.1"/>
    <property type="molecule type" value="Genomic_DNA"/>
</dbReference>
<keyword evidence="1" id="KW-0472">Membrane</keyword>
<evidence type="ECO:0000313" key="4">
    <source>
        <dbReference type="Proteomes" id="UP001144612"/>
    </source>
</evidence>
<evidence type="ECO:0000256" key="1">
    <source>
        <dbReference type="SAM" id="Phobius"/>
    </source>
</evidence>